<dbReference type="GO" id="GO:0003864">
    <property type="term" value="F:3-methyl-2-oxobutanoate hydroxymethyltransferase activity"/>
    <property type="evidence" value="ECO:0007669"/>
    <property type="project" value="UniProtKB-EC"/>
</dbReference>
<dbReference type="InterPro" id="IPR015813">
    <property type="entry name" value="Pyrv/PenolPyrv_kinase-like_dom"/>
</dbReference>
<dbReference type="SUPFAM" id="SSF51621">
    <property type="entry name" value="Phosphoenolpyruvate/pyruvate domain"/>
    <property type="match status" value="1"/>
</dbReference>
<protein>
    <recommendedName>
        <fullName evidence="3">3-methyl-2-oxobutanoate hydroxymethyltransferase</fullName>
        <ecNumber evidence="3">2.1.2.11</ecNumber>
    </recommendedName>
</protein>
<dbReference type="PANTHER" id="PTHR20881:SF0">
    <property type="entry name" value="3-METHYL-2-OXOBUTANOATE HYDROXYMETHYLTRANSFERASE"/>
    <property type="match status" value="1"/>
</dbReference>
<keyword evidence="6" id="KW-0489">Methyltransferase</keyword>
<dbReference type="Pfam" id="PF02548">
    <property type="entry name" value="Pantoate_transf"/>
    <property type="match status" value="1"/>
</dbReference>
<feature type="non-terminal residue" evidence="6">
    <location>
        <position position="154"/>
    </location>
</feature>
<accession>A0A3P3E059</accession>
<reference evidence="6 7" key="1">
    <citation type="submission" date="2018-11" db="EMBL/GenBank/DDBJ databases">
        <title>the genome of Mesorhizobium tamadayense DSM 28320.</title>
        <authorList>
            <person name="Gao J."/>
        </authorList>
    </citation>
    <scope>NUCLEOTIDE SEQUENCE [LARGE SCALE GENOMIC DNA]</scope>
    <source>
        <strain evidence="6 7">DSM 28320</strain>
    </source>
</reference>
<evidence type="ECO:0000256" key="5">
    <source>
        <dbReference type="ARBA" id="ARBA00022679"/>
    </source>
</evidence>
<dbReference type="EMBL" id="RQXT01000247">
    <property type="protein sequence ID" value="RRH79873.1"/>
    <property type="molecule type" value="Genomic_DNA"/>
</dbReference>
<dbReference type="InterPro" id="IPR003700">
    <property type="entry name" value="Pantoate_hydroxy_MeTrfase"/>
</dbReference>
<dbReference type="GO" id="GO:0008168">
    <property type="term" value="F:methyltransferase activity"/>
    <property type="evidence" value="ECO:0007669"/>
    <property type="project" value="UniProtKB-KW"/>
</dbReference>
<keyword evidence="7" id="KW-1185">Reference proteome</keyword>
<feature type="non-terminal residue" evidence="6">
    <location>
        <position position="1"/>
    </location>
</feature>
<keyword evidence="4" id="KW-0566">Pantothenate biosynthesis</keyword>
<dbReference type="PANTHER" id="PTHR20881">
    <property type="entry name" value="3-METHYL-2-OXOBUTANOATE HYDROXYMETHYLTRANSFERASE"/>
    <property type="match status" value="1"/>
</dbReference>
<gene>
    <name evidence="6" type="ORF">EH240_37520</name>
</gene>
<dbReference type="Gene3D" id="3.20.20.60">
    <property type="entry name" value="Phosphoenolpyruvate-binding domains"/>
    <property type="match status" value="1"/>
</dbReference>
<keyword evidence="5 6" id="KW-0808">Transferase</keyword>
<dbReference type="GO" id="GO:0032259">
    <property type="term" value="P:methylation"/>
    <property type="evidence" value="ECO:0007669"/>
    <property type="project" value="UniProtKB-KW"/>
</dbReference>
<proteinExistence type="inferred from homology"/>
<organism evidence="6 7">
    <name type="scientific">Mesorhizobium tamadayense</name>
    <dbReference type="NCBI Taxonomy" id="425306"/>
    <lineage>
        <taxon>Bacteria</taxon>
        <taxon>Pseudomonadati</taxon>
        <taxon>Pseudomonadota</taxon>
        <taxon>Alphaproteobacteria</taxon>
        <taxon>Hyphomicrobiales</taxon>
        <taxon>Phyllobacteriaceae</taxon>
        <taxon>Mesorhizobium</taxon>
    </lineage>
</organism>
<evidence type="ECO:0000256" key="2">
    <source>
        <dbReference type="ARBA" id="ARBA00011424"/>
    </source>
</evidence>
<comment type="similarity">
    <text evidence="1">Belongs to the PanB family.</text>
</comment>
<evidence type="ECO:0000256" key="1">
    <source>
        <dbReference type="ARBA" id="ARBA00008676"/>
    </source>
</evidence>
<dbReference type="AlphaFoldDB" id="A0A3P3E059"/>
<dbReference type="Proteomes" id="UP000273786">
    <property type="component" value="Unassembled WGS sequence"/>
</dbReference>
<sequence>SIEAKDFTPEMREAAGACFVQIGLTPPTKGTVDGKLLVSAEQFLEAAYRYTAIGGDCFYCAASFDIQRAMCENHIPIVAHVGLIPSYITWTGWRAVGKTASEALTMWKRLKRLEEIGCFAVELEVVPGRIAEFFAKNTSMIYFSLGSGSGGDVQ</sequence>
<evidence type="ECO:0000313" key="7">
    <source>
        <dbReference type="Proteomes" id="UP000273786"/>
    </source>
</evidence>
<evidence type="ECO:0000256" key="4">
    <source>
        <dbReference type="ARBA" id="ARBA00022655"/>
    </source>
</evidence>
<dbReference type="EC" id="2.1.2.11" evidence="3"/>
<dbReference type="InterPro" id="IPR040442">
    <property type="entry name" value="Pyrv_kinase-like_dom_sf"/>
</dbReference>
<dbReference type="GO" id="GO:0000287">
    <property type="term" value="F:magnesium ion binding"/>
    <property type="evidence" value="ECO:0007669"/>
    <property type="project" value="TreeGrafter"/>
</dbReference>
<comment type="caution">
    <text evidence="6">The sequence shown here is derived from an EMBL/GenBank/DDBJ whole genome shotgun (WGS) entry which is preliminary data.</text>
</comment>
<dbReference type="GO" id="GO:0015940">
    <property type="term" value="P:pantothenate biosynthetic process"/>
    <property type="evidence" value="ECO:0007669"/>
    <property type="project" value="UniProtKB-KW"/>
</dbReference>
<evidence type="ECO:0000313" key="6">
    <source>
        <dbReference type="EMBL" id="RRH79873.1"/>
    </source>
</evidence>
<evidence type="ECO:0000256" key="3">
    <source>
        <dbReference type="ARBA" id="ARBA00012618"/>
    </source>
</evidence>
<name>A0A3P3E059_9HYPH</name>
<dbReference type="RefSeq" id="WP_206075409.1">
    <property type="nucleotide sequence ID" value="NZ_RQXT01000247.1"/>
</dbReference>
<comment type="subunit">
    <text evidence="2">Homodecamer; pentamer of dimers.</text>
</comment>